<name>A0A478FQI6_9MOLU</name>
<keyword evidence="1" id="KW-0812">Transmembrane</keyword>
<feature type="transmembrane region" description="Helical" evidence="1">
    <location>
        <begin position="60"/>
        <end position="80"/>
    </location>
</feature>
<reference evidence="2 3" key="1">
    <citation type="submission" date="2019-01" db="EMBL/GenBank/DDBJ databases">
        <title>Draft genome sequences of Candidatus Mycoplasma haemohominis SWG34-3 identified from a patient with pyrexia, anemia and liver dysfunction.</title>
        <authorList>
            <person name="Sekizuka T."/>
            <person name="Hattori N."/>
            <person name="Katano H."/>
            <person name="Takuma T."/>
            <person name="Ito T."/>
            <person name="Arai N."/>
            <person name="Yanai R."/>
            <person name="Ishii S."/>
            <person name="Miura Y."/>
            <person name="Tokunaga T."/>
            <person name="Watanabe H."/>
            <person name="Nomura N."/>
            <person name="Eguchi J."/>
            <person name="Arai T."/>
            <person name="Hasegawa H."/>
            <person name="Nakamaki T."/>
            <person name="Wakita T."/>
            <person name="Niki Y."/>
            <person name="Kuroda M."/>
        </authorList>
    </citation>
    <scope>NUCLEOTIDE SEQUENCE [LARGE SCALE GENOMIC DNA]</scope>
    <source>
        <strain evidence="2">SWG34-3</strain>
    </source>
</reference>
<feature type="transmembrane region" description="Helical" evidence="1">
    <location>
        <begin position="87"/>
        <end position="107"/>
    </location>
</feature>
<evidence type="ECO:0000256" key="1">
    <source>
        <dbReference type="SAM" id="Phobius"/>
    </source>
</evidence>
<keyword evidence="1" id="KW-1133">Transmembrane helix</keyword>
<proteinExistence type="predicted"/>
<gene>
    <name evidence="2" type="ORF">MHSWG343_01620</name>
</gene>
<dbReference type="Proteomes" id="UP000324831">
    <property type="component" value="Unassembled WGS sequence"/>
</dbReference>
<accession>A0A478FQI6</accession>
<protein>
    <submittedName>
        <fullName evidence="2">Uncharacterized protein</fullName>
    </submittedName>
</protein>
<evidence type="ECO:0000313" key="3">
    <source>
        <dbReference type="Proteomes" id="UP000324831"/>
    </source>
</evidence>
<comment type="caution">
    <text evidence="2">The sequence shown here is derived from an EMBL/GenBank/DDBJ whole genome shotgun (WGS) entry which is preliminary data.</text>
</comment>
<organism evidence="2 3">
    <name type="scientific">Candidatus Mycoplasma haematohominis</name>
    <dbReference type="NCBI Taxonomy" id="1494318"/>
    <lineage>
        <taxon>Bacteria</taxon>
        <taxon>Bacillati</taxon>
        <taxon>Mycoplasmatota</taxon>
        <taxon>Mollicutes</taxon>
        <taxon>Mycoplasmataceae</taxon>
        <taxon>Mycoplasma</taxon>
    </lineage>
</organism>
<feature type="transmembrane region" description="Helical" evidence="1">
    <location>
        <begin position="26"/>
        <end position="45"/>
    </location>
</feature>
<evidence type="ECO:0000313" key="2">
    <source>
        <dbReference type="EMBL" id="GCE63184.1"/>
    </source>
</evidence>
<keyword evidence="1" id="KW-0472">Membrane</keyword>
<dbReference type="EMBL" id="BIMN01000001">
    <property type="protein sequence ID" value="GCE63184.1"/>
    <property type="molecule type" value="Genomic_DNA"/>
</dbReference>
<dbReference type="AlphaFoldDB" id="A0A478FQI6"/>
<sequence length="283" mass="33197">MKDKLSKIKDVLLLNKYQSLENIKKLCSLVGFTNVITCIMFYYLLITSKPHAESNSFKDLLIVAALTHIYINIVLINWSLKYEGVKWVVWAWISLIFISPLGVMLIYQANNPSNWTEVKASQNEKKQSIFHSFANSFVNLPEILNKAIDFLTKNYPEEFSELLDKLQLSIDDLDNWNDKDKYFIIAIHEALKQTKKKNTFKDIDFEAHWYDQRYFDFAVRDPKSAIVPNLRYRYSLAFIVLDEFNNYQKILDAKKEIKANMKFGTAKTVCLHWGKGFKVYVNE</sequence>